<dbReference type="Pfam" id="PF00808">
    <property type="entry name" value="CBFD_NFYB_HMF"/>
    <property type="match status" value="1"/>
</dbReference>
<dbReference type="SUPFAM" id="SSF47113">
    <property type="entry name" value="Histone-fold"/>
    <property type="match status" value="1"/>
</dbReference>
<dbReference type="PANTHER" id="PTHR10252">
    <property type="entry name" value="HISTONE-LIKE TRANSCRIPTION FACTOR CCAAT-RELATED"/>
    <property type="match status" value="1"/>
</dbReference>
<protein>
    <submittedName>
        <fullName evidence="7">Uncharacterized protein LOC112689684</fullName>
    </submittedName>
</protein>
<dbReference type="InterPro" id="IPR009072">
    <property type="entry name" value="Histone-fold"/>
</dbReference>
<dbReference type="OrthoDB" id="653904at2759"/>
<dbReference type="GO" id="GO:0046982">
    <property type="term" value="F:protein heterodimerization activity"/>
    <property type="evidence" value="ECO:0007669"/>
    <property type="project" value="InterPro"/>
</dbReference>
<dbReference type="Pfam" id="PF14694">
    <property type="entry name" value="LINES_N"/>
    <property type="match status" value="1"/>
</dbReference>
<feature type="domain" description="Protein Lines N-terminal" evidence="5">
    <location>
        <begin position="637"/>
        <end position="779"/>
    </location>
</feature>
<evidence type="ECO:0000313" key="6">
    <source>
        <dbReference type="Proteomes" id="UP000694846"/>
    </source>
</evidence>
<dbReference type="Gene3D" id="1.10.20.10">
    <property type="entry name" value="Histone, subunit A"/>
    <property type="match status" value="1"/>
</dbReference>
<feature type="compositionally biased region" description="Basic and acidic residues" evidence="3">
    <location>
        <begin position="164"/>
        <end position="175"/>
    </location>
</feature>
<dbReference type="CDD" id="cd22906">
    <property type="entry name" value="HFD_DRAP1"/>
    <property type="match status" value="1"/>
</dbReference>
<dbReference type="CTD" id="37471"/>
<evidence type="ECO:0000256" key="1">
    <source>
        <dbReference type="ARBA" id="ARBA00004123"/>
    </source>
</evidence>
<dbReference type="GO" id="GO:0001046">
    <property type="term" value="F:core promoter sequence-specific DNA binding"/>
    <property type="evidence" value="ECO:0007669"/>
    <property type="project" value="TreeGrafter"/>
</dbReference>
<feature type="domain" description="Transcription factor CBF/NF-Y/archaeal histone" evidence="4">
    <location>
        <begin position="1"/>
        <end position="54"/>
    </location>
</feature>
<evidence type="ECO:0000259" key="4">
    <source>
        <dbReference type="Pfam" id="PF00808"/>
    </source>
</evidence>
<gene>
    <name evidence="7" type="primary">LOC112689684</name>
</gene>
<feature type="region of interest" description="Disordered" evidence="3">
    <location>
        <begin position="125"/>
        <end position="199"/>
    </location>
</feature>
<feature type="compositionally biased region" description="Acidic residues" evidence="3">
    <location>
        <begin position="95"/>
        <end position="105"/>
    </location>
</feature>
<feature type="region of interest" description="Disordered" evidence="3">
    <location>
        <begin position="74"/>
        <end position="113"/>
    </location>
</feature>
<sequence length="834" mass="94614">MRIDDDIGKVALPVPVMISRALELFVSSLLVKAGGITIQKNARTLTLTHLKQCINSDDRLDFLKDLLKDIPEITEEANEMNRPDSPVNKKRRITDDDDESEEEVFSLDPPPFYDVDGDVEFADDFFDEIDDGGHGDDDDCVDRSGGGGHGDDDDCVDLGGDGGHGNDDDCVDHGDGGGGHGGDDDSVDLGGGGGGHGDDDDCVDHGDERLNTAAVQKAIKLSLFVEDGDSGDGIRETIKSPLSTKERTRVKVEQETIESPMFIGEGTSTEVIQETVKPPLFMGEGTRAESMQAPMIMRNTPRIRAMRRNLDPPTYPEGAPIESAELQKEIAELEALQETIKAHLIITCECWGASPVSVKEMFRRYGRTMPPESQNVNVVAEYLSTVRMMLSKNRLQVINSRCPEMTNACNALISNIKWRQKILAILSAKNDYLRYKAMCTINEILLHFTYDHDETPARLYYNIAQMILNEAYRNARIATLQTLTMMLRTHDHDQLAPYTKSIMLHHLQKYWKSIVNKITCCRDRSLLELLALWDAVFAALREPKIMRAVDEHLVHSYTSGLSKVESVLHAEDTHPLVWMRTIRVLSAALTSRTGATPRCKLLLALAQTYLIGFHRNRLLRTLHHIKDRFAWPDNQTMGLQDVLLLTMRSMRVYVRNCESRTKAVAMVLYTVERIELYVKSCRMYNADMPFSRWLVHMMYNRDDVLVECLLTAVDIVQRLPVTRLLLDPFWSFLELALRGAYNPDLFFDYLISDETDFLSYILKLLKVILDNSQRFFLCCGNNLPRIMELLTVLRTKIRLHHFPYKIEPVAKLIDNCVTLHEKFELPTTRFTIDH</sequence>
<comment type="subcellular location">
    <subcellularLocation>
        <location evidence="1">Nucleus</location>
    </subcellularLocation>
</comment>
<dbReference type="InterPro" id="IPR016024">
    <property type="entry name" value="ARM-type_fold"/>
</dbReference>
<dbReference type="InterPro" id="IPR050568">
    <property type="entry name" value="Transcr_DNA_Rep_Reg"/>
</dbReference>
<name>A0A8B8G7U9_9HEMI</name>
<dbReference type="Proteomes" id="UP000694846">
    <property type="component" value="Unplaced"/>
</dbReference>
<dbReference type="InterPro" id="IPR032794">
    <property type="entry name" value="LINES_N"/>
</dbReference>
<feature type="compositionally biased region" description="Acidic residues" evidence="3">
    <location>
        <begin position="125"/>
        <end position="140"/>
    </location>
</feature>
<dbReference type="GO" id="GO:0017054">
    <property type="term" value="C:negative cofactor 2 complex"/>
    <property type="evidence" value="ECO:0007669"/>
    <property type="project" value="TreeGrafter"/>
</dbReference>
<proteinExistence type="predicted"/>
<evidence type="ECO:0000256" key="2">
    <source>
        <dbReference type="ARBA" id="ARBA00023242"/>
    </source>
</evidence>
<dbReference type="SUPFAM" id="SSF48371">
    <property type="entry name" value="ARM repeat"/>
    <property type="match status" value="1"/>
</dbReference>
<dbReference type="InterPro" id="IPR003958">
    <property type="entry name" value="CBFA_NFYB_domain"/>
</dbReference>
<keyword evidence="2" id="KW-0539">Nucleus</keyword>
<evidence type="ECO:0000259" key="5">
    <source>
        <dbReference type="Pfam" id="PF14694"/>
    </source>
</evidence>
<dbReference type="GeneID" id="112689684"/>
<accession>A0A8B8G7U9</accession>
<dbReference type="GO" id="GO:0016251">
    <property type="term" value="F:RNA polymerase II general transcription initiation factor activity"/>
    <property type="evidence" value="ECO:0007669"/>
    <property type="project" value="TreeGrafter"/>
</dbReference>
<organism evidence="6 7">
    <name type="scientific">Sipha flava</name>
    <name type="common">yellow sugarcane aphid</name>
    <dbReference type="NCBI Taxonomy" id="143950"/>
    <lineage>
        <taxon>Eukaryota</taxon>
        <taxon>Metazoa</taxon>
        <taxon>Ecdysozoa</taxon>
        <taxon>Arthropoda</taxon>
        <taxon>Hexapoda</taxon>
        <taxon>Insecta</taxon>
        <taxon>Pterygota</taxon>
        <taxon>Neoptera</taxon>
        <taxon>Paraneoptera</taxon>
        <taxon>Hemiptera</taxon>
        <taxon>Sternorrhyncha</taxon>
        <taxon>Aphidomorpha</taxon>
        <taxon>Aphidoidea</taxon>
        <taxon>Aphididae</taxon>
        <taxon>Sipha</taxon>
    </lineage>
</organism>
<evidence type="ECO:0000256" key="3">
    <source>
        <dbReference type="SAM" id="MobiDB-lite"/>
    </source>
</evidence>
<evidence type="ECO:0000313" key="7">
    <source>
        <dbReference type="RefSeq" id="XP_025419304.1"/>
    </source>
</evidence>
<keyword evidence="6" id="KW-1185">Reference proteome</keyword>
<reference evidence="7" key="1">
    <citation type="submission" date="2025-08" db="UniProtKB">
        <authorList>
            <consortium name="RefSeq"/>
        </authorList>
    </citation>
    <scope>IDENTIFICATION</scope>
    <source>
        <tissue evidence="7">Whole body</tissue>
    </source>
</reference>
<dbReference type="RefSeq" id="XP_025419304.1">
    <property type="nucleotide sequence ID" value="XM_025563519.1"/>
</dbReference>
<dbReference type="AlphaFoldDB" id="A0A8B8G7U9"/>
<dbReference type="PANTHER" id="PTHR10252:SF5">
    <property type="entry name" value="DR1-ASSOCIATED COREPRESSOR"/>
    <property type="match status" value="1"/>
</dbReference>